<dbReference type="AlphaFoldDB" id="A0A5C3EWF7"/>
<feature type="region of interest" description="Disordered" evidence="1">
    <location>
        <begin position="51"/>
        <end position="70"/>
    </location>
</feature>
<dbReference type="InterPro" id="IPR009959">
    <property type="entry name" value="Cyclase_SnoaL-like"/>
</dbReference>
<dbReference type="InterPro" id="IPR032710">
    <property type="entry name" value="NTF2-like_dom_sf"/>
</dbReference>
<dbReference type="SUPFAM" id="SSF54427">
    <property type="entry name" value="NTF2-like"/>
    <property type="match status" value="1"/>
</dbReference>
<sequence length="455" mass="48985">MARFAHYPSTIPAASLDGPAPFLLILAPLDRGCTGLSTNLAEEGYDVGVFDYPPPPTASSPSTPHGDDSGKALAKAVLQRLSDEGIEWPQWNAIITVGLRGDDGSVVRHLQDLCPGSVGGWVHYGPLFTGSSDFPLPTSQSAPALYHLGSHQSTLLAHLTKLGDDGTIPRESFPFNPSWPSSSLRGQVGPSRPAAATFYHYESVSATSAADWAFSYPFSDHTRPFAFSPPRTDADRSAASLCYTRTLAFLKAQIGPRFPLESIWDRHTYFEFATKDSAATMSTMVPSPYVNHVATLTGGSGYDELARFYEHHFTRASPPDTRLLPVSRTVGSDRIVDEMVFECTHTTEIEYFLPGVAPTGKRLRIAMVGIINIRGDKLAFESLYWDQASTLAQLGLLPSGGSSGGAGGGSLPIAAGEVAQKVLDPYGQPSNLLLTRWKHSENLPVPPKWTAPPQS</sequence>
<protein>
    <recommendedName>
        <fullName evidence="4">SnoaL-like domain-containing protein</fullName>
    </recommendedName>
</protein>
<accession>A0A5C3EWF7</accession>
<evidence type="ECO:0008006" key="4">
    <source>
        <dbReference type="Google" id="ProtNLM"/>
    </source>
</evidence>
<dbReference type="Proteomes" id="UP000323386">
    <property type="component" value="Unassembled WGS sequence"/>
</dbReference>
<evidence type="ECO:0000313" key="3">
    <source>
        <dbReference type="Proteomes" id="UP000323386"/>
    </source>
</evidence>
<evidence type="ECO:0000256" key="1">
    <source>
        <dbReference type="SAM" id="MobiDB-lite"/>
    </source>
</evidence>
<keyword evidence="3" id="KW-1185">Reference proteome</keyword>
<dbReference type="Pfam" id="PF07366">
    <property type="entry name" value="SnoaL"/>
    <property type="match status" value="1"/>
</dbReference>
<dbReference type="OrthoDB" id="5440at2759"/>
<dbReference type="PANTHER" id="PTHR38436:SF3">
    <property type="entry name" value="CARBOXYMETHYLENEBUTENOLIDASE-RELATED"/>
    <property type="match status" value="1"/>
</dbReference>
<evidence type="ECO:0000313" key="2">
    <source>
        <dbReference type="EMBL" id="SPO35479.1"/>
    </source>
</evidence>
<dbReference type="Gene3D" id="3.10.450.50">
    <property type="match status" value="1"/>
</dbReference>
<reference evidence="2 3" key="1">
    <citation type="submission" date="2018-03" db="EMBL/GenBank/DDBJ databases">
        <authorList>
            <person name="Guldener U."/>
        </authorList>
    </citation>
    <scope>NUCLEOTIDE SEQUENCE [LARGE SCALE GENOMIC DNA]</scope>
    <source>
        <strain evidence="2 3">DAOM196992</strain>
    </source>
</reference>
<dbReference type="GO" id="GO:0030638">
    <property type="term" value="P:polyketide metabolic process"/>
    <property type="evidence" value="ECO:0007669"/>
    <property type="project" value="InterPro"/>
</dbReference>
<organism evidence="2 3">
    <name type="scientific">Pseudozyma flocculosa</name>
    <dbReference type="NCBI Taxonomy" id="84751"/>
    <lineage>
        <taxon>Eukaryota</taxon>
        <taxon>Fungi</taxon>
        <taxon>Dikarya</taxon>
        <taxon>Basidiomycota</taxon>
        <taxon>Ustilaginomycotina</taxon>
        <taxon>Ustilaginomycetes</taxon>
        <taxon>Ustilaginales</taxon>
        <taxon>Ustilaginaceae</taxon>
        <taxon>Pseudozyma</taxon>
    </lineage>
</organism>
<dbReference type="EMBL" id="OOIP01000002">
    <property type="protein sequence ID" value="SPO35479.1"/>
    <property type="molecule type" value="Genomic_DNA"/>
</dbReference>
<name>A0A5C3EWF7_9BASI</name>
<proteinExistence type="predicted"/>
<dbReference type="PANTHER" id="PTHR38436">
    <property type="entry name" value="POLYKETIDE CYCLASE SNOAL-LIKE DOMAIN"/>
    <property type="match status" value="1"/>
</dbReference>
<gene>
    <name evidence="2" type="ORF">PSFLO_00950</name>
</gene>